<feature type="transmembrane region" description="Helical" evidence="6">
    <location>
        <begin position="266"/>
        <end position="290"/>
    </location>
</feature>
<accession>A0AAN7ZMC0</accession>
<comment type="subcellular location">
    <subcellularLocation>
        <location evidence="1">Membrane</location>
        <topology evidence="1">Multi-pass membrane protein</topology>
    </subcellularLocation>
</comment>
<dbReference type="PIRSF" id="PIRSF006060">
    <property type="entry name" value="AA_transporter"/>
    <property type="match status" value="1"/>
</dbReference>
<evidence type="ECO:0000256" key="1">
    <source>
        <dbReference type="ARBA" id="ARBA00004141"/>
    </source>
</evidence>
<keyword evidence="2" id="KW-0813">Transport</keyword>
<organism evidence="7 8">
    <name type="scientific">Elasticomyces elasticus</name>
    <dbReference type="NCBI Taxonomy" id="574655"/>
    <lineage>
        <taxon>Eukaryota</taxon>
        <taxon>Fungi</taxon>
        <taxon>Dikarya</taxon>
        <taxon>Ascomycota</taxon>
        <taxon>Pezizomycotina</taxon>
        <taxon>Dothideomycetes</taxon>
        <taxon>Dothideomycetidae</taxon>
        <taxon>Mycosphaerellales</taxon>
        <taxon>Teratosphaeriaceae</taxon>
        <taxon>Elasticomyces</taxon>
    </lineage>
</organism>
<feature type="transmembrane region" description="Helical" evidence="6">
    <location>
        <begin position="180"/>
        <end position="198"/>
    </location>
</feature>
<dbReference type="AlphaFoldDB" id="A0AAN7ZMC0"/>
<feature type="transmembrane region" description="Helical" evidence="6">
    <location>
        <begin position="151"/>
        <end position="168"/>
    </location>
</feature>
<feature type="transmembrane region" description="Helical" evidence="6">
    <location>
        <begin position="413"/>
        <end position="431"/>
    </location>
</feature>
<comment type="caution">
    <text evidence="7">The sequence shown here is derived from an EMBL/GenBank/DDBJ whole genome shotgun (WGS) entry which is preliminary data.</text>
</comment>
<feature type="transmembrane region" description="Helical" evidence="6">
    <location>
        <begin position="58"/>
        <end position="82"/>
    </location>
</feature>
<evidence type="ECO:0000256" key="3">
    <source>
        <dbReference type="ARBA" id="ARBA00022692"/>
    </source>
</evidence>
<feature type="transmembrane region" description="Helical" evidence="6">
    <location>
        <begin position="124"/>
        <end position="145"/>
    </location>
</feature>
<keyword evidence="4 6" id="KW-1133">Transmembrane helix</keyword>
<dbReference type="EMBL" id="JAVRQU010000014">
    <property type="protein sequence ID" value="KAK5695461.1"/>
    <property type="molecule type" value="Genomic_DNA"/>
</dbReference>
<dbReference type="PANTHER" id="PTHR45649:SF29">
    <property type="entry name" value="AMINO ACID TRANSPORTER (EUROFUNG)"/>
    <property type="match status" value="1"/>
</dbReference>
<feature type="transmembrane region" description="Helical" evidence="6">
    <location>
        <begin position="497"/>
        <end position="517"/>
    </location>
</feature>
<dbReference type="PANTHER" id="PTHR45649">
    <property type="entry name" value="AMINO-ACID PERMEASE BAT1"/>
    <property type="match status" value="1"/>
</dbReference>
<dbReference type="Pfam" id="PF13520">
    <property type="entry name" value="AA_permease_2"/>
    <property type="match status" value="1"/>
</dbReference>
<name>A0AAN7ZMC0_9PEZI</name>
<gene>
    <name evidence="7" type="ORF">LTR97_008969</name>
</gene>
<feature type="transmembrane region" description="Helical" evidence="6">
    <location>
        <begin position="529"/>
        <end position="547"/>
    </location>
</feature>
<keyword evidence="5 6" id="KW-0472">Membrane</keyword>
<evidence type="ECO:0000313" key="8">
    <source>
        <dbReference type="Proteomes" id="UP001310594"/>
    </source>
</evidence>
<evidence type="ECO:0000313" key="7">
    <source>
        <dbReference type="EMBL" id="KAK5695461.1"/>
    </source>
</evidence>
<evidence type="ECO:0000256" key="4">
    <source>
        <dbReference type="ARBA" id="ARBA00022989"/>
    </source>
</evidence>
<protein>
    <submittedName>
        <fullName evidence="7">Uncharacterized protein</fullName>
    </submittedName>
</protein>
<dbReference type="GO" id="GO:0016020">
    <property type="term" value="C:membrane"/>
    <property type="evidence" value="ECO:0007669"/>
    <property type="project" value="UniProtKB-SubCell"/>
</dbReference>
<reference evidence="7" key="1">
    <citation type="submission" date="2023-08" db="EMBL/GenBank/DDBJ databases">
        <title>Black Yeasts Isolated from many extreme environments.</title>
        <authorList>
            <person name="Coleine C."/>
            <person name="Stajich J.E."/>
            <person name="Selbmann L."/>
        </authorList>
    </citation>
    <scope>NUCLEOTIDE SEQUENCE</scope>
    <source>
        <strain evidence="7">CCFEE 5810</strain>
    </source>
</reference>
<feature type="transmembrane region" description="Helical" evidence="6">
    <location>
        <begin position="204"/>
        <end position="223"/>
    </location>
</feature>
<proteinExistence type="predicted"/>
<feature type="transmembrane region" description="Helical" evidence="6">
    <location>
        <begin position="310"/>
        <end position="333"/>
    </location>
</feature>
<dbReference type="GO" id="GO:0022857">
    <property type="term" value="F:transmembrane transporter activity"/>
    <property type="evidence" value="ECO:0007669"/>
    <property type="project" value="InterPro"/>
</dbReference>
<dbReference type="Gene3D" id="1.20.1740.10">
    <property type="entry name" value="Amino acid/polyamine transporter I"/>
    <property type="match status" value="1"/>
</dbReference>
<sequence length="586" mass="63505">MSVSSAAGGGRQTIDETTMNVTSIFQKTHDHAVVDHELDADERVLVALGYKQEFKRDFSIWSCFSVSFSILGILPSIASTLSYNLAYSGQAGSVWGWIVASVLIQFVALSMAELCSSMPTAGGLYYAAAVLAPEGWGPLASWNFIGQLTGPVSVGYALSYMILTAAAIGNPGYEIQTWHIYLTLLLLLFVSGLITMQATKIIGWINVVGTYTNLIALIIFVIWMPVGSINTPKVNPNNIVWTSDGIVNGTGWPTGFGEHSNSMCHLFYMLISPAAFIMGFLSVIWTMSGYDAPFHLSEECSNANIAAPRAIVMTAQLGFYLGFPVILVIAYTVMNIEEIVASDLGQPMGALCLQVLGPRAGLAMFCINIVAQYAVELGCIIAGSRVIYAYSRDGALPGSRWWKQVNPYTKTPVNALWFDLAINALLGLLMFASPVAIGAVFSIGAIAQYVAFTIPIALRLTAAKNQFRPGIQVFRCAQTPANNNVGPWNLGRWSKPCGYIACSWVVFIIPVLCFPASKGADLNALNMNYTCVVYGGVMSLALLWYAVDARKWFKGPRINVEHLIHGQEVDDVETIVHGDAEMTKKS</sequence>
<evidence type="ECO:0000256" key="2">
    <source>
        <dbReference type="ARBA" id="ARBA00022448"/>
    </source>
</evidence>
<feature type="transmembrane region" description="Helical" evidence="6">
    <location>
        <begin position="94"/>
        <end position="112"/>
    </location>
</feature>
<feature type="transmembrane region" description="Helical" evidence="6">
    <location>
        <begin position="437"/>
        <end position="458"/>
    </location>
</feature>
<dbReference type="InterPro" id="IPR002293">
    <property type="entry name" value="AA/rel_permease1"/>
</dbReference>
<keyword evidence="3 6" id="KW-0812">Transmembrane</keyword>
<evidence type="ECO:0000256" key="6">
    <source>
        <dbReference type="SAM" id="Phobius"/>
    </source>
</evidence>
<dbReference type="Proteomes" id="UP001310594">
    <property type="component" value="Unassembled WGS sequence"/>
</dbReference>
<evidence type="ECO:0000256" key="5">
    <source>
        <dbReference type="ARBA" id="ARBA00023136"/>
    </source>
</evidence>